<dbReference type="SUPFAM" id="SSF48452">
    <property type="entry name" value="TPR-like"/>
    <property type="match status" value="1"/>
</dbReference>
<dbReference type="Proteomes" id="UP000007967">
    <property type="component" value="Chromosome"/>
</dbReference>
<protein>
    <submittedName>
        <fullName evidence="1">Uncharacterized protein</fullName>
    </submittedName>
</protein>
<dbReference type="AlphaFoldDB" id="D2PU21"/>
<proteinExistence type="predicted"/>
<reference evidence="2" key="1">
    <citation type="submission" date="2009-09" db="EMBL/GenBank/DDBJ databases">
        <title>The complete genome of Kribbella flavida DSM 17836.</title>
        <authorList>
            <consortium name="US DOE Joint Genome Institute (JGI-PGF)"/>
            <person name="Lucas S."/>
            <person name="Copeland A."/>
            <person name="Lapidus A."/>
            <person name="Glavina del Rio T."/>
            <person name="Dalin E."/>
            <person name="Tice H."/>
            <person name="Bruce D."/>
            <person name="Goodwin L."/>
            <person name="Pitluck S."/>
            <person name="Kyrpides N."/>
            <person name="Mavromatis K."/>
            <person name="Ivanova N."/>
            <person name="Saunders E."/>
            <person name="Brettin T."/>
            <person name="Detter J.C."/>
            <person name="Han C."/>
            <person name="Larimer F."/>
            <person name="Land M."/>
            <person name="Hauser L."/>
            <person name="Markowitz V."/>
            <person name="Cheng J.-F."/>
            <person name="Hugenholtz P."/>
            <person name="Woyke T."/>
            <person name="Wu D."/>
            <person name="Pukall R."/>
            <person name="Klenk H.-P."/>
            <person name="Eisen J.A."/>
        </authorList>
    </citation>
    <scope>NUCLEOTIDE SEQUENCE [LARGE SCALE GENOMIC DNA]</scope>
    <source>
        <strain evidence="2">DSM 17836 / JCM 10339 / NBRC 14399</strain>
    </source>
</reference>
<dbReference type="OrthoDB" id="3824872at2"/>
<sequence>MAETALSHVLTASSLLTRAGQWEAAAELLRATHVTDPDEDLRLKLALAEVTVDQDFAQRTDYSGSALTDLSAALAAQSDPVPQWDAAMLALRKRYSTHLFATFDGDSPAPDSSAVAQLAAEAERLQVEAADDSRRSAAAFYRGLIDDNLRGQHADAFKHYTGSLALSESANDDLQASYAFRDLGDHAHTAGDLTLARTYWERSTEIRQREGHLLGALAQQVLLATLTRDEGNPTAAKAIAAETNRWARQLNLHYVVAQTAELLQES</sequence>
<evidence type="ECO:0000313" key="1">
    <source>
        <dbReference type="EMBL" id="ADB33304.1"/>
    </source>
</evidence>
<dbReference type="HOGENOM" id="CLU_1045029_0_0_11"/>
<dbReference type="eggNOG" id="ENOG5033W9K">
    <property type="taxonomic scope" value="Bacteria"/>
</dbReference>
<dbReference type="EMBL" id="CP001736">
    <property type="protein sequence ID" value="ADB33304.1"/>
    <property type="molecule type" value="Genomic_DNA"/>
</dbReference>
<keyword evidence="2" id="KW-1185">Reference proteome</keyword>
<name>D2PU21_KRIFD</name>
<evidence type="ECO:0000313" key="2">
    <source>
        <dbReference type="Proteomes" id="UP000007967"/>
    </source>
</evidence>
<dbReference type="Gene3D" id="1.25.40.10">
    <property type="entry name" value="Tetratricopeptide repeat domain"/>
    <property type="match status" value="1"/>
</dbReference>
<gene>
    <name evidence="1" type="ordered locus">Kfla_4269</name>
</gene>
<reference evidence="1 2" key="2">
    <citation type="journal article" date="2010" name="Stand. Genomic Sci.">
        <title>Complete genome sequence of Kribbella flavida type strain (IFO 14399).</title>
        <authorList>
            <person name="Pukall R."/>
            <person name="Lapidus A."/>
            <person name="Glavina Del Rio T."/>
            <person name="Copeland A."/>
            <person name="Tice H."/>
            <person name="Cheng J.-F."/>
            <person name="Lucas S."/>
            <person name="Chen F."/>
            <person name="Nolan M."/>
            <person name="LaButti K."/>
            <person name="Pati A."/>
            <person name="Ivanova N."/>
            <person name="Mavrommatis K."/>
            <person name="Mikhailova N."/>
            <person name="Pitluck S."/>
            <person name="Bruce D."/>
            <person name="Goodwin L."/>
            <person name="Land M."/>
            <person name="Hauser L."/>
            <person name="Chang Y.-J."/>
            <person name="Jeffries C.D."/>
            <person name="Chen A."/>
            <person name="Palaniappan K."/>
            <person name="Chain P."/>
            <person name="Rohde M."/>
            <person name="Goeker M."/>
            <person name="Bristow J."/>
            <person name="Eisen J.A."/>
            <person name="Markowitz V."/>
            <person name="Hugenholtz P."/>
            <person name="Kyrpides N.C."/>
            <person name="Klenk H.-P."/>
            <person name="Brettin T."/>
        </authorList>
    </citation>
    <scope>NUCLEOTIDE SEQUENCE [LARGE SCALE GENOMIC DNA]</scope>
    <source>
        <strain evidence="2">DSM 17836 / JCM 10339 / NBRC 14399</strain>
    </source>
</reference>
<accession>D2PU21</accession>
<dbReference type="RefSeq" id="WP_012921858.1">
    <property type="nucleotide sequence ID" value="NC_013729.1"/>
</dbReference>
<dbReference type="KEGG" id="kfl:Kfla_4269"/>
<dbReference type="InterPro" id="IPR011990">
    <property type="entry name" value="TPR-like_helical_dom_sf"/>
</dbReference>
<organism evidence="1 2">
    <name type="scientific">Kribbella flavida (strain DSM 17836 / JCM 10339 / NBRC 14399)</name>
    <dbReference type="NCBI Taxonomy" id="479435"/>
    <lineage>
        <taxon>Bacteria</taxon>
        <taxon>Bacillati</taxon>
        <taxon>Actinomycetota</taxon>
        <taxon>Actinomycetes</taxon>
        <taxon>Propionibacteriales</taxon>
        <taxon>Kribbellaceae</taxon>
        <taxon>Kribbella</taxon>
    </lineage>
</organism>